<gene>
    <name evidence="1" type="ORF">NDI38_26885</name>
</gene>
<evidence type="ECO:0000313" key="2">
    <source>
        <dbReference type="Proteomes" id="UP001476950"/>
    </source>
</evidence>
<name>A0ABV0KS24_9CYAN</name>
<proteinExistence type="predicted"/>
<organism evidence="1 2">
    <name type="scientific">Stenomitos frigidus AS-A4</name>
    <dbReference type="NCBI Taxonomy" id="2933935"/>
    <lineage>
        <taxon>Bacteria</taxon>
        <taxon>Bacillati</taxon>
        <taxon>Cyanobacteriota</taxon>
        <taxon>Cyanophyceae</taxon>
        <taxon>Leptolyngbyales</taxon>
        <taxon>Leptolyngbyaceae</taxon>
        <taxon>Stenomitos</taxon>
    </lineage>
</organism>
<dbReference type="Proteomes" id="UP001476950">
    <property type="component" value="Unassembled WGS sequence"/>
</dbReference>
<comment type="caution">
    <text evidence="1">The sequence shown here is derived from an EMBL/GenBank/DDBJ whole genome shotgun (WGS) entry which is preliminary data.</text>
</comment>
<accession>A0ABV0KS24</accession>
<evidence type="ECO:0000313" key="1">
    <source>
        <dbReference type="EMBL" id="MEP1062004.1"/>
    </source>
</evidence>
<protein>
    <submittedName>
        <fullName evidence="1">Uncharacterized protein</fullName>
    </submittedName>
</protein>
<dbReference type="RefSeq" id="WP_190448859.1">
    <property type="nucleotide sequence ID" value="NZ_JAMPLM010000050.1"/>
</dbReference>
<keyword evidence="2" id="KW-1185">Reference proteome</keyword>
<dbReference type="EMBL" id="JAMPLM010000050">
    <property type="protein sequence ID" value="MEP1062004.1"/>
    <property type="molecule type" value="Genomic_DNA"/>
</dbReference>
<reference evidence="1 2" key="1">
    <citation type="submission" date="2022-04" db="EMBL/GenBank/DDBJ databases">
        <title>Positive selection, recombination, and allopatry shape intraspecific diversity of widespread and dominant cyanobacteria.</title>
        <authorList>
            <person name="Wei J."/>
            <person name="Shu W."/>
            <person name="Hu C."/>
        </authorList>
    </citation>
    <scope>NUCLEOTIDE SEQUENCE [LARGE SCALE GENOMIC DNA]</scope>
    <source>
        <strain evidence="1 2">AS-A4</strain>
    </source>
</reference>
<sequence length="142" mass="15625">MTATRPGARSAIECGSVRLLWVAKAGMLMVSKNRLAGLPDIESLKSLSQSLAMSDAIMSPEWESRYYSFNSKWAEGEVMATIRDGSGDEYFILFNPHGAIIKGFAHESPMSPYASESGKPWADVLDDVPDEFTDFLSDIVPR</sequence>